<evidence type="ECO:0000256" key="1">
    <source>
        <dbReference type="ARBA" id="ARBA00001947"/>
    </source>
</evidence>
<accession>A0ABW2CX43</accession>
<keyword evidence="6" id="KW-0482">Metalloprotease</keyword>
<keyword evidence="3" id="KW-0479">Metal-binding</keyword>
<reference evidence="11" key="1">
    <citation type="journal article" date="2019" name="Int. J. Syst. Evol. Microbiol.">
        <title>The Global Catalogue of Microorganisms (GCM) 10K type strain sequencing project: providing services to taxonomists for standard genome sequencing and annotation.</title>
        <authorList>
            <consortium name="The Broad Institute Genomics Platform"/>
            <consortium name="The Broad Institute Genome Sequencing Center for Infectious Disease"/>
            <person name="Wu L."/>
            <person name="Ma J."/>
        </authorList>
    </citation>
    <scope>NUCLEOTIDE SEQUENCE [LARGE SCALE GENOMIC DNA]</scope>
    <source>
        <strain evidence="11">JCM 3369</strain>
    </source>
</reference>
<evidence type="ECO:0000256" key="2">
    <source>
        <dbReference type="ARBA" id="ARBA00022670"/>
    </source>
</evidence>
<evidence type="ECO:0000313" key="11">
    <source>
        <dbReference type="Proteomes" id="UP001596380"/>
    </source>
</evidence>
<comment type="cofactor">
    <cofactor evidence="1">
        <name>Zn(2+)</name>
        <dbReference type="ChEBI" id="CHEBI:29105"/>
    </cofactor>
</comment>
<dbReference type="Pfam" id="PF16491">
    <property type="entry name" value="Peptidase_M48_N"/>
    <property type="match status" value="1"/>
</dbReference>
<comment type="caution">
    <text evidence="10">The sequence shown here is derived from an EMBL/GenBank/DDBJ whole genome shotgun (WGS) entry which is preliminary data.</text>
</comment>
<evidence type="ECO:0000256" key="5">
    <source>
        <dbReference type="ARBA" id="ARBA00022833"/>
    </source>
</evidence>
<dbReference type="InterPro" id="IPR001915">
    <property type="entry name" value="Peptidase_M48"/>
</dbReference>
<dbReference type="Gene3D" id="3.30.2010.10">
    <property type="entry name" value="Metalloproteases ('zincins'), catalytic domain"/>
    <property type="match status" value="1"/>
</dbReference>
<protein>
    <submittedName>
        <fullName evidence="10">M48 family metallopeptidase</fullName>
    </submittedName>
</protein>
<sequence length="447" mass="47915">MSEPAGSGARTSRIAAAVTAAVLFAAVGIVLALTTPWNPLPGHVPGGHAAPDPALDFSPGEIARSRAFDSAVNPPAYAGLVAGLVVVLALGLSPAGSRLVGWTTARVRRWPLRIALAAVVLTTVLRLCGLPFDIWSESVLRRYGVSTQSWPAWLVDQLKSLGVTWVIYTVALLLLYALVRRFPRYWWAGAAGGGFALVVAVSFLYPVAVEPVFNRFHPLPKGDLRTDLLAMASRDGVPVEDVLVADASRRTTSLNAYVSGFGSTRRIVVYDTLLKSPRDRIESIVAHELGHAKHNDVLWGTLVGALGVAGAICLLQLLLTSPRLLRRAGVDVPAEPRRGTGASDPRSAALLLALVAVATQIGTPVQNLVSRHIEARADAHALDLTRDPGTFASMQHELSVRNISDLAPDPVEYLLWLTHPAGPERIAMARDWARMHHAPVPPPLRDR</sequence>
<keyword evidence="11" id="KW-1185">Reference proteome</keyword>
<dbReference type="PANTHER" id="PTHR10120">
    <property type="entry name" value="CAAX PRENYL PROTEASE 1"/>
    <property type="match status" value="1"/>
</dbReference>
<dbReference type="InterPro" id="IPR027057">
    <property type="entry name" value="CAXX_Prtase_1"/>
</dbReference>
<evidence type="ECO:0000256" key="3">
    <source>
        <dbReference type="ARBA" id="ARBA00022723"/>
    </source>
</evidence>
<dbReference type="RefSeq" id="WP_378064092.1">
    <property type="nucleotide sequence ID" value="NZ_JBHSXS010000052.1"/>
</dbReference>
<feature type="transmembrane region" description="Helical" evidence="7">
    <location>
        <begin position="297"/>
        <end position="319"/>
    </location>
</feature>
<feature type="domain" description="CAAX prenyl protease 1 N-terminal" evidence="9">
    <location>
        <begin position="111"/>
        <end position="215"/>
    </location>
</feature>
<feature type="transmembrane region" description="Helical" evidence="7">
    <location>
        <begin position="112"/>
        <end position="132"/>
    </location>
</feature>
<dbReference type="InterPro" id="IPR032456">
    <property type="entry name" value="Peptidase_M48_N"/>
</dbReference>
<keyword evidence="2" id="KW-0645">Protease</keyword>
<feature type="transmembrane region" description="Helical" evidence="7">
    <location>
        <begin position="76"/>
        <end position="100"/>
    </location>
</feature>
<feature type="domain" description="Peptidase M48" evidence="8">
    <location>
        <begin position="219"/>
        <end position="432"/>
    </location>
</feature>
<dbReference type="Proteomes" id="UP001596380">
    <property type="component" value="Unassembled WGS sequence"/>
</dbReference>
<evidence type="ECO:0000256" key="7">
    <source>
        <dbReference type="SAM" id="Phobius"/>
    </source>
</evidence>
<dbReference type="EMBL" id="JBHSXS010000052">
    <property type="protein sequence ID" value="MFC6886384.1"/>
    <property type="molecule type" value="Genomic_DNA"/>
</dbReference>
<keyword evidence="4" id="KW-0378">Hydrolase</keyword>
<organism evidence="10 11">
    <name type="scientific">Actinomadura yumaensis</name>
    <dbReference type="NCBI Taxonomy" id="111807"/>
    <lineage>
        <taxon>Bacteria</taxon>
        <taxon>Bacillati</taxon>
        <taxon>Actinomycetota</taxon>
        <taxon>Actinomycetes</taxon>
        <taxon>Streptosporangiales</taxon>
        <taxon>Thermomonosporaceae</taxon>
        <taxon>Actinomadura</taxon>
    </lineage>
</organism>
<evidence type="ECO:0000256" key="6">
    <source>
        <dbReference type="ARBA" id="ARBA00023049"/>
    </source>
</evidence>
<name>A0ABW2CX43_9ACTN</name>
<keyword evidence="7" id="KW-1133">Transmembrane helix</keyword>
<feature type="transmembrane region" description="Helical" evidence="7">
    <location>
        <begin position="186"/>
        <end position="208"/>
    </location>
</feature>
<evidence type="ECO:0000259" key="8">
    <source>
        <dbReference type="Pfam" id="PF01435"/>
    </source>
</evidence>
<proteinExistence type="predicted"/>
<evidence type="ECO:0000259" key="9">
    <source>
        <dbReference type="Pfam" id="PF16491"/>
    </source>
</evidence>
<gene>
    <name evidence="10" type="ORF">ACFQKB_41955</name>
</gene>
<evidence type="ECO:0000313" key="10">
    <source>
        <dbReference type="EMBL" id="MFC6886384.1"/>
    </source>
</evidence>
<keyword evidence="5" id="KW-0862">Zinc</keyword>
<keyword evidence="7" id="KW-0472">Membrane</keyword>
<keyword evidence="7" id="KW-0812">Transmembrane</keyword>
<feature type="transmembrane region" description="Helical" evidence="7">
    <location>
        <begin position="160"/>
        <end position="179"/>
    </location>
</feature>
<evidence type="ECO:0000256" key="4">
    <source>
        <dbReference type="ARBA" id="ARBA00022801"/>
    </source>
</evidence>
<dbReference type="Pfam" id="PF01435">
    <property type="entry name" value="Peptidase_M48"/>
    <property type="match status" value="1"/>
</dbReference>
<dbReference type="CDD" id="cd07343">
    <property type="entry name" value="M48A_Zmpste24p_like"/>
    <property type="match status" value="1"/>
</dbReference>